<dbReference type="HOGENOM" id="CLU_2421875_0_0_6"/>
<dbReference type="EMBL" id="AAOA02000001">
    <property type="protein sequence ID" value="ESZ89433.1"/>
    <property type="molecule type" value="Genomic_DNA"/>
</dbReference>
<comment type="caution">
    <text evidence="1">The sequence shown here is derived from an EMBL/GenBank/DDBJ whole genome shotgun (WGS) entry which is preliminary data.</text>
</comment>
<dbReference type="AlphaFoldDB" id="V7HSA1"/>
<proteinExistence type="predicted"/>
<sequence>MLVVERLLRVVAVFQIMTRQRPLSKEYDTICQIKSRPLQCTLETLSANHRAYLDPVFWRMFKTKVRRPYPHAQKNGLKGARVLQKMLLLPH</sequence>
<name>V7HSA1_9GAMM</name>
<organism evidence="1 2">
    <name type="scientific">Congregibacter litoralis KT71</name>
    <dbReference type="NCBI Taxonomy" id="314285"/>
    <lineage>
        <taxon>Bacteria</taxon>
        <taxon>Pseudomonadati</taxon>
        <taxon>Pseudomonadota</taxon>
        <taxon>Gammaproteobacteria</taxon>
        <taxon>Cellvibrionales</taxon>
        <taxon>Halieaceae</taxon>
        <taxon>Congregibacter</taxon>
    </lineage>
</organism>
<evidence type="ECO:0000313" key="1">
    <source>
        <dbReference type="EMBL" id="ESZ89433.1"/>
    </source>
</evidence>
<gene>
    <name evidence="1" type="ORF">KT71_002385</name>
</gene>
<reference evidence="1 2" key="2">
    <citation type="journal article" date="2009" name="PLoS ONE">
        <title>The photosynthetic apparatus and its regulation in the aerobic gammaproteobacterium Congregibacter litoralis gen. nov., sp. nov.</title>
        <authorList>
            <person name="Spring S."/>
            <person name="Lunsdorf H."/>
            <person name="Fuchs B.M."/>
            <person name="Tindall B.J."/>
        </authorList>
    </citation>
    <scope>NUCLEOTIDE SEQUENCE [LARGE SCALE GENOMIC DNA]</scope>
    <source>
        <strain evidence="1">KT71</strain>
    </source>
</reference>
<accession>V7HSA1</accession>
<dbReference type="Proteomes" id="UP000019205">
    <property type="component" value="Chromosome"/>
</dbReference>
<reference evidence="1 2" key="1">
    <citation type="journal article" date="2007" name="Proc. Natl. Acad. Sci. U.S.A.">
        <title>Characterization of a marine gammaproteobacterium capable of aerobic anoxygenic photosynthesis.</title>
        <authorList>
            <person name="Fuchs B.M."/>
            <person name="Spring S."/>
            <person name="Teeling H."/>
            <person name="Quast C."/>
            <person name="Wulf J."/>
            <person name="Schattenhofer M."/>
            <person name="Yan S."/>
            <person name="Ferriera S."/>
            <person name="Johnson J."/>
            <person name="Glockner F.O."/>
            <person name="Amann R."/>
        </authorList>
    </citation>
    <scope>NUCLEOTIDE SEQUENCE [LARGE SCALE GENOMIC DNA]</scope>
    <source>
        <strain evidence="1">KT71</strain>
    </source>
</reference>
<keyword evidence="2" id="KW-1185">Reference proteome</keyword>
<dbReference type="STRING" id="314285.KT71_002385"/>
<evidence type="ECO:0000313" key="2">
    <source>
        <dbReference type="Proteomes" id="UP000019205"/>
    </source>
</evidence>
<protein>
    <submittedName>
        <fullName evidence="1">Uncharacterized protein</fullName>
    </submittedName>
</protein>